<protein>
    <recommendedName>
        <fullName evidence="2">DJ-1/PfpI domain-containing protein</fullName>
    </recommendedName>
</protein>
<proteinExistence type="inferred from homology"/>
<dbReference type="InterPro" id="IPR029062">
    <property type="entry name" value="Class_I_gatase-like"/>
</dbReference>
<dbReference type="EMBL" id="BART01000366">
    <property type="protein sequence ID" value="GAG71353.1"/>
    <property type="molecule type" value="Genomic_DNA"/>
</dbReference>
<dbReference type="PANTHER" id="PTHR42733">
    <property type="entry name" value="DJ-1 PROTEIN"/>
    <property type="match status" value="1"/>
</dbReference>
<dbReference type="InterPro" id="IPR002818">
    <property type="entry name" value="DJ-1/PfpI"/>
</dbReference>
<comment type="similarity">
    <text evidence="1">Belongs to the peptidase C56 family.</text>
</comment>
<accession>X1AF57</accession>
<reference evidence="3" key="1">
    <citation type="journal article" date="2014" name="Front. Microbiol.">
        <title>High frequency of phylogenetically diverse reductive dehalogenase-homologous genes in deep subseafloor sedimentary metagenomes.</title>
        <authorList>
            <person name="Kawai M."/>
            <person name="Futagami T."/>
            <person name="Toyoda A."/>
            <person name="Takaki Y."/>
            <person name="Nishi S."/>
            <person name="Hori S."/>
            <person name="Arai W."/>
            <person name="Tsubouchi T."/>
            <person name="Morono Y."/>
            <person name="Uchiyama I."/>
            <person name="Ito T."/>
            <person name="Fujiyama A."/>
            <person name="Inagaki F."/>
            <person name="Takami H."/>
        </authorList>
    </citation>
    <scope>NUCLEOTIDE SEQUENCE</scope>
    <source>
        <strain evidence="3">Expedition CK06-06</strain>
    </source>
</reference>
<comment type="caution">
    <text evidence="3">The sequence shown here is derived from an EMBL/GenBank/DDBJ whole genome shotgun (WGS) entry which is preliminary data.</text>
</comment>
<evidence type="ECO:0000259" key="2">
    <source>
        <dbReference type="Pfam" id="PF01965"/>
    </source>
</evidence>
<sequence length="174" mass="19420">MAKKVLLLIENEFRDEEVIYPYYRFKEAGYDVKVVGPEADKEYKGKFGVVFKSDLSASQISLDDVVALIIPGGNAPDKMRIQKNMVDLVKRASYQKKIIAAICHGGLMLVEADIVRGRKVTGYRAIATDLKNAGGQYLDKEVVVDGNLVTSRIPDDLPAFCRSTLELIETYNKK</sequence>
<dbReference type="AlphaFoldDB" id="X1AF57"/>
<dbReference type="PROSITE" id="PS51276">
    <property type="entry name" value="PEPTIDASE_C56_PFPI"/>
    <property type="match status" value="1"/>
</dbReference>
<dbReference type="InterPro" id="IPR006286">
    <property type="entry name" value="C56_PfpI-like"/>
</dbReference>
<gene>
    <name evidence="3" type="ORF">S01H4_01853</name>
</gene>
<evidence type="ECO:0000256" key="1">
    <source>
        <dbReference type="ARBA" id="ARBA00008542"/>
    </source>
</evidence>
<feature type="domain" description="DJ-1/PfpI" evidence="2">
    <location>
        <begin position="3"/>
        <end position="166"/>
    </location>
</feature>
<dbReference type="Pfam" id="PF01965">
    <property type="entry name" value="DJ-1_PfpI"/>
    <property type="match status" value="1"/>
</dbReference>
<name>X1AF57_9ZZZZ</name>
<dbReference type="CDD" id="cd03134">
    <property type="entry name" value="GATase1_PfpI_like"/>
    <property type="match status" value="1"/>
</dbReference>
<dbReference type="SUPFAM" id="SSF52317">
    <property type="entry name" value="Class I glutamine amidotransferase-like"/>
    <property type="match status" value="1"/>
</dbReference>
<organism evidence="3">
    <name type="scientific">marine sediment metagenome</name>
    <dbReference type="NCBI Taxonomy" id="412755"/>
    <lineage>
        <taxon>unclassified sequences</taxon>
        <taxon>metagenomes</taxon>
        <taxon>ecological metagenomes</taxon>
    </lineage>
</organism>
<dbReference type="NCBIfam" id="TIGR01382">
    <property type="entry name" value="PfpI"/>
    <property type="match status" value="1"/>
</dbReference>
<dbReference type="Gene3D" id="3.40.50.880">
    <property type="match status" value="1"/>
</dbReference>
<evidence type="ECO:0000313" key="3">
    <source>
        <dbReference type="EMBL" id="GAG71353.1"/>
    </source>
</evidence>